<evidence type="ECO:0000313" key="3">
    <source>
        <dbReference type="Proteomes" id="UP000019473"/>
    </source>
</evidence>
<dbReference type="GeneID" id="19180115"/>
<feature type="domain" description="Clr5" evidence="1">
    <location>
        <begin position="11"/>
        <end position="61"/>
    </location>
</feature>
<dbReference type="Pfam" id="PF14420">
    <property type="entry name" value="Clr5"/>
    <property type="match status" value="1"/>
</dbReference>
<dbReference type="HOGENOM" id="CLU_1440915_0_0_1"/>
<reference evidence="2 3" key="1">
    <citation type="submission" date="2013-03" db="EMBL/GenBank/DDBJ databases">
        <title>The Genome Sequence of Cladophialophora yegresii CBS 114405.</title>
        <authorList>
            <consortium name="The Broad Institute Genomics Platform"/>
            <person name="Cuomo C."/>
            <person name="de Hoog S."/>
            <person name="Gorbushina A."/>
            <person name="Walker B."/>
            <person name="Young S.K."/>
            <person name="Zeng Q."/>
            <person name="Gargeya S."/>
            <person name="Fitzgerald M."/>
            <person name="Haas B."/>
            <person name="Abouelleil A."/>
            <person name="Allen A.W."/>
            <person name="Alvarado L."/>
            <person name="Arachchi H.M."/>
            <person name="Berlin A.M."/>
            <person name="Chapman S.B."/>
            <person name="Gainer-Dewar J."/>
            <person name="Goldberg J."/>
            <person name="Griggs A."/>
            <person name="Gujja S."/>
            <person name="Hansen M."/>
            <person name="Howarth C."/>
            <person name="Imamovic A."/>
            <person name="Ireland A."/>
            <person name="Larimer J."/>
            <person name="McCowan C."/>
            <person name="Murphy C."/>
            <person name="Pearson M."/>
            <person name="Poon T.W."/>
            <person name="Priest M."/>
            <person name="Roberts A."/>
            <person name="Saif S."/>
            <person name="Shea T."/>
            <person name="Sisk P."/>
            <person name="Sykes S."/>
            <person name="Wortman J."/>
            <person name="Nusbaum C."/>
            <person name="Birren B."/>
        </authorList>
    </citation>
    <scope>NUCLEOTIDE SEQUENCE [LARGE SCALE GENOMIC DNA]</scope>
    <source>
        <strain evidence="2 3">CBS 114405</strain>
    </source>
</reference>
<organism evidence="2 3">
    <name type="scientific">Cladophialophora yegresii CBS 114405</name>
    <dbReference type="NCBI Taxonomy" id="1182544"/>
    <lineage>
        <taxon>Eukaryota</taxon>
        <taxon>Fungi</taxon>
        <taxon>Dikarya</taxon>
        <taxon>Ascomycota</taxon>
        <taxon>Pezizomycotina</taxon>
        <taxon>Eurotiomycetes</taxon>
        <taxon>Chaetothyriomycetidae</taxon>
        <taxon>Chaetothyriales</taxon>
        <taxon>Herpotrichiellaceae</taxon>
        <taxon>Cladophialophora</taxon>
    </lineage>
</organism>
<dbReference type="VEuPathDB" id="FungiDB:A1O7_05531"/>
<dbReference type="Proteomes" id="UP000019473">
    <property type="component" value="Unassembled WGS sequence"/>
</dbReference>
<proteinExistence type="predicted"/>
<dbReference type="OrthoDB" id="4115389at2759"/>
<gene>
    <name evidence="2" type="ORF">A1O7_05531</name>
</gene>
<dbReference type="InterPro" id="IPR025676">
    <property type="entry name" value="Clr5_dom"/>
</dbReference>
<protein>
    <recommendedName>
        <fullName evidence="1">Clr5 domain-containing protein</fullName>
    </recommendedName>
</protein>
<comment type="caution">
    <text evidence="2">The sequence shown here is derived from an EMBL/GenBank/DDBJ whole genome shotgun (WGS) entry which is preliminary data.</text>
</comment>
<dbReference type="RefSeq" id="XP_007757730.1">
    <property type="nucleotide sequence ID" value="XM_007759540.1"/>
</dbReference>
<dbReference type="EMBL" id="AMGW01000004">
    <property type="protein sequence ID" value="EXJ58107.1"/>
    <property type="molecule type" value="Genomic_DNA"/>
</dbReference>
<evidence type="ECO:0000259" key="1">
    <source>
        <dbReference type="Pfam" id="PF14420"/>
    </source>
</evidence>
<sequence>MAADRSPQPPKEAWERRKHVIRRWYLTENRTCEDIQRTLENEGFKVSERQIKNRLSEWKFERKKTPFQQYVAMLVVADYYKSCGVDIDFEVPKREERVTYTTQKVRKECERVKKRYATRGQPLHLPSLSHAQAILEQNKISWSEKHLVVRPNVFEQDHPYNGLLSPFVKPAAMLQLFKLANPSGVYVL</sequence>
<dbReference type="AlphaFoldDB" id="W9VQU8"/>
<keyword evidence="3" id="KW-1185">Reference proteome</keyword>
<accession>W9VQU8</accession>
<name>W9VQU8_9EURO</name>
<evidence type="ECO:0000313" key="2">
    <source>
        <dbReference type="EMBL" id="EXJ58107.1"/>
    </source>
</evidence>